<evidence type="ECO:0000256" key="2">
    <source>
        <dbReference type="ARBA" id="ARBA00006314"/>
    </source>
</evidence>
<accession>A0A6J0B6E4</accession>
<protein>
    <recommendedName>
        <fullName evidence="3">Transmembrane protein 192</fullName>
    </recommendedName>
</protein>
<dbReference type="GO" id="GO:0005765">
    <property type="term" value="C:lysosomal membrane"/>
    <property type="evidence" value="ECO:0007669"/>
    <property type="project" value="TreeGrafter"/>
</dbReference>
<dbReference type="FunCoup" id="A0A6J0B6E4">
    <property type="interactions" value="1016"/>
</dbReference>
<dbReference type="GO" id="GO:0005770">
    <property type="term" value="C:late endosome"/>
    <property type="evidence" value="ECO:0007669"/>
    <property type="project" value="TreeGrafter"/>
</dbReference>
<gene>
    <name evidence="9" type="primary">LOC107216910</name>
</gene>
<evidence type="ECO:0000256" key="7">
    <source>
        <dbReference type="SAM" id="Phobius"/>
    </source>
</evidence>
<dbReference type="Pfam" id="PF14802">
    <property type="entry name" value="TMEM192"/>
    <property type="match status" value="1"/>
</dbReference>
<feature type="transmembrane region" description="Helical" evidence="7">
    <location>
        <begin position="171"/>
        <end position="191"/>
    </location>
</feature>
<keyword evidence="4 7" id="KW-0812">Transmembrane</keyword>
<name>A0A6J0B6E4_NEOLC</name>
<evidence type="ECO:0000256" key="4">
    <source>
        <dbReference type="ARBA" id="ARBA00022692"/>
    </source>
</evidence>
<dbReference type="KEGG" id="nlo:107216910"/>
<dbReference type="GeneID" id="107216910"/>
<sequence length="272" mass="31755">MVSLVRDRPNTSGSGAVFFAASMNMDDDEYLQPVITSQEEDNFHKLDTIPYTLVALVFGVALEITGIAFISFWPEESNKCDTYFVLLYLHCAYWLLVMLLDHILKSKHHHLRISGYLDFYQSTYPHIRAPFFVASLWNVAYLLLATILHHTHKMDYEKYCRASEWLTPMNYILLLTTLELSIIVPVYVNYIRRVRRFNRLRPPPDVTREEWLSSFTQDSYAGGGEVGCQQKGSNLAELLEKQADLIRYLRDHNVKLSHRMMMLADQRRPREP</sequence>
<dbReference type="InterPro" id="IPR029399">
    <property type="entry name" value="TMEM192"/>
</dbReference>
<comment type="similarity">
    <text evidence="2">Belongs to the TMEM192 family.</text>
</comment>
<comment type="subcellular location">
    <subcellularLocation>
        <location evidence="1">Membrane</location>
        <topology evidence="1">Multi-pass membrane protein</topology>
    </subcellularLocation>
</comment>
<dbReference type="OrthoDB" id="6277625at2759"/>
<proteinExistence type="inferred from homology"/>
<dbReference type="PANTHER" id="PTHR31592">
    <property type="entry name" value="TRANSMEMBRANE PROTEIN 192"/>
    <property type="match status" value="1"/>
</dbReference>
<evidence type="ECO:0000313" key="8">
    <source>
        <dbReference type="Proteomes" id="UP000829291"/>
    </source>
</evidence>
<keyword evidence="8" id="KW-1185">Reference proteome</keyword>
<evidence type="ECO:0000256" key="6">
    <source>
        <dbReference type="ARBA" id="ARBA00023136"/>
    </source>
</evidence>
<feature type="transmembrane region" description="Helical" evidence="7">
    <location>
        <begin position="131"/>
        <end position="151"/>
    </location>
</feature>
<dbReference type="Proteomes" id="UP000829291">
    <property type="component" value="Chromosome 7"/>
</dbReference>
<feature type="transmembrane region" description="Helical" evidence="7">
    <location>
        <begin position="51"/>
        <end position="73"/>
    </location>
</feature>
<evidence type="ECO:0000313" key="9">
    <source>
        <dbReference type="RefSeq" id="XP_015509731.1"/>
    </source>
</evidence>
<keyword evidence="6 7" id="KW-0472">Membrane</keyword>
<evidence type="ECO:0000256" key="1">
    <source>
        <dbReference type="ARBA" id="ARBA00004141"/>
    </source>
</evidence>
<dbReference type="RefSeq" id="XP_015509731.1">
    <property type="nucleotide sequence ID" value="XM_015654245.2"/>
</dbReference>
<dbReference type="AlphaFoldDB" id="A0A6J0B6E4"/>
<reference evidence="9" key="1">
    <citation type="submission" date="2025-08" db="UniProtKB">
        <authorList>
            <consortium name="RefSeq"/>
        </authorList>
    </citation>
    <scope>IDENTIFICATION</scope>
    <source>
        <tissue evidence="9">Thorax and Abdomen</tissue>
    </source>
</reference>
<organism evidence="9">
    <name type="scientific">Neodiprion lecontei</name>
    <name type="common">Redheaded pine sawfly</name>
    <dbReference type="NCBI Taxonomy" id="441921"/>
    <lineage>
        <taxon>Eukaryota</taxon>
        <taxon>Metazoa</taxon>
        <taxon>Ecdysozoa</taxon>
        <taxon>Arthropoda</taxon>
        <taxon>Hexapoda</taxon>
        <taxon>Insecta</taxon>
        <taxon>Pterygota</taxon>
        <taxon>Neoptera</taxon>
        <taxon>Endopterygota</taxon>
        <taxon>Hymenoptera</taxon>
        <taxon>Tenthredinoidea</taxon>
        <taxon>Diprionidae</taxon>
        <taxon>Diprioninae</taxon>
        <taxon>Neodiprion</taxon>
    </lineage>
</organism>
<dbReference type="InParanoid" id="A0A6J0B6E4"/>
<keyword evidence="5 7" id="KW-1133">Transmembrane helix</keyword>
<dbReference type="PANTHER" id="PTHR31592:SF1">
    <property type="entry name" value="TRANSMEMBRANE PROTEIN 192"/>
    <property type="match status" value="1"/>
</dbReference>
<evidence type="ECO:0000256" key="5">
    <source>
        <dbReference type="ARBA" id="ARBA00022989"/>
    </source>
</evidence>
<evidence type="ECO:0000256" key="3">
    <source>
        <dbReference type="ARBA" id="ARBA00014635"/>
    </source>
</evidence>
<feature type="transmembrane region" description="Helical" evidence="7">
    <location>
        <begin position="85"/>
        <end position="104"/>
    </location>
</feature>